<feature type="compositionally biased region" description="Low complexity" evidence="1">
    <location>
        <begin position="149"/>
        <end position="177"/>
    </location>
</feature>
<gene>
    <name evidence="2" type="ORF">PVAP13_7KG123406</name>
</gene>
<dbReference type="AlphaFoldDB" id="A0A8T0QDK9"/>
<evidence type="ECO:0000313" key="3">
    <source>
        <dbReference type="Proteomes" id="UP000823388"/>
    </source>
</evidence>
<name>A0A8T0QDK9_PANVG</name>
<dbReference type="Proteomes" id="UP000823388">
    <property type="component" value="Chromosome 7K"/>
</dbReference>
<evidence type="ECO:0000256" key="1">
    <source>
        <dbReference type="SAM" id="MobiDB-lite"/>
    </source>
</evidence>
<evidence type="ECO:0000313" key="2">
    <source>
        <dbReference type="EMBL" id="KAG2571893.1"/>
    </source>
</evidence>
<accession>A0A8T0QDK9</accession>
<dbReference type="PANTHER" id="PTHR47069:SF11">
    <property type="entry name" value="OS04G0275550 PROTEIN"/>
    <property type="match status" value="1"/>
</dbReference>
<dbReference type="EMBL" id="CM029049">
    <property type="protein sequence ID" value="KAG2571893.1"/>
    <property type="molecule type" value="Genomic_DNA"/>
</dbReference>
<dbReference type="PANTHER" id="PTHR47069">
    <property type="match status" value="1"/>
</dbReference>
<evidence type="ECO:0008006" key="4">
    <source>
        <dbReference type="Google" id="ProtNLM"/>
    </source>
</evidence>
<sequence>MRDGNCPNGVWTTRGYQNIKDKYFERAFKRHSTKQIKNRFDTLKKWYCAWVWLGFQTGYGREPNDEIVASAGWWAKRIKDNKHAKKFQFGNPEYLDLLIEMYQGVAIDGSTAYFPDDEGEEGIQQAAGDEDAAPEGFVQAVGDDGFDNSPMSTSSRKRGSSSCDNSTASSPGKKSKSPVVKLMRGLLTSFSIDSEKSSQLMTALVNKRGKSREKSQNIFVEELTQCQQLAIECGAPEESVQYFCATQLFAKAHNRVMRPGLCG</sequence>
<organism evidence="2 3">
    <name type="scientific">Panicum virgatum</name>
    <name type="common">Blackwell switchgrass</name>
    <dbReference type="NCBI Taxonomy" id="38727"/>
    <lineage>
        <taxon>Eukaryota</taxon>
        <taxon>Viridiplantae</taxon>
        <taxon>Streptophyta</taxon>
        <taxon>Embryophyta</taxon>
        <taxon>Tracheophyta</taxon>
        <taxon>Spermatophyta</taxon>
        <taxon>Magnoliopsida</taxon>
        <taxon>Liliopsida</taxon>
        <taxon>Poales</taxon>
        <taxon>Poaceae</taxon>
        <taxon>PACMAD clade</taxon>
        <taxon>Panicoideae</taxon>
        <taxon>Panicodae</taxon>
        <taxon>Paniceae</taxon>
        <taxon>Panicinae</taxon>
        <taxon>Panicum</taxon>
        <taxon>Panicum sect. Hiantes</taxon>
    </lineage>
</organism>
<protein>
    <recommendedName>
        <fullName evidence="4">Myb/SANT-like domain-containing protein</fullName>
    </recommendedName>
</protein>
<feature type="region of interest" description="Disordered" evidence="1">
    <location>
        <begin position="138"/>
        <end position="177"/>
    </location>
</feature>
<comment type="caution">
    <text evidence="2">The sequence shown here is derived from an EMBL/GenBank/DDBJ whole genome shotgun (WGS) entry which is preliminary data.</text>
</comment>
<keyword evidence="3" id="KW-1185">Reference proteome</keyword>
<proteinExistence type="predicted"/>
<reference evidence="2" key="1">
    <citation type="submission" date="2020-05" db="EMBL/GenBank/DDBJ databases">
        <title>WGS assembly of Panicum virgatum.</title>
        <authorList>
            <person name="Lovell J.T."/>
            <person name="Jenkins J."/>
            <person name="Shu S."/>
            <person name="Juenger T.E."/>
            <person name="Schmutz J."/>
        </authorList>
    </citation>
    <scope>NUCLEOTIDE SEQUENCE</scope>
    <source>
        <strain evidence="2">AP13</strain>
    </source>
</reference>